<comment type="similarity">
    <text evidence="2 10">Belongs to the glycosyl hydrolase 5 (cellulase A) family.</text>
</comment>
<comment type="catalytic activity">
    <reaction evidence="8">
        <text>Successive hydrolysis of beta-D-glucose units from the non-reducing ends of (1-&gt;3)-beta-D-glucans, releasing alpha-glucose.</text>
        <dbReference type="EC" id="3.2.1.58"/>
    </reaction>
</comment>
<dbReference type="FunFam" id="3.20.20.80:FF:000033">
    <property type="entry name" value="Glucan 1,3-beta-glucosidase A"/>
    <property type="match status" value="1"/>
</dbReference>
<feature type="signal peptide" evidence="11">
    <location>
        <begin position="1"/>
        <end position="25"/>
    </location>
</feature>
<dbReference type="JaponicusDB" id="SJAG_05001"/>
<dbReference type="Gene3D" id="3.20.20.80">
    <property type="entry name" value="Glycosidases"/>
    <property type="match status" value="1"/>
</dbReference>
<name>B6K8C3_SCHJY</name>
<comment type="subcellular location">
    <subcellularLocation>
        <location evidence="1">Secreted</location>
    </subcellularLocation>
</comment>
<dbReference type="PROSITE" id="PS00659">
    <property type="entry name" value="GLYCOSYL_HYDROL_F5"/>
    <property type="match status" value="1"/>
</dbReference>
<accession>B6K8C3</accession>
<evidence type="ECO:0000256" key="3">
    <source>
        <dbReference type="ARBA" id="ARBA00022525"/>
    </source>
</evidence>
<dbReference type="GO" id="GO:0005576">
    <property type="term" value="C:extracellular region"/>
    <property type="evidence" value="ECO:0000318"/>
    <property type="project" value="GO_Central"/>
</dbReference>
<keyword evidence="4 11" id="KW-0732">Signal</keyword>
<keyword evidence="5 10" id="KW-0378">Hydrolase</keyword>
<dbReference type="HOGENOM" id="CLU_004624_0_1_1"/>
<dbReference type="Proteomes" id="UP000001744">
    <property type="component" value="Unassembled WGS sequence"/>
</dbReference>
<keyword evidence="6 10" id="KW-0326">Glycosidase</keyword>
<dbReference type="eggNOG" id="ENOG502QPYU">
    <property type="taxonomic scope" value="Eukaryota"/>
</dbReference>
<reference evidence="13 14" key="1">
    <citation type="journal article" date="2011" name="Science">
        <title>Comparative functional genomics of the fission yeasts.</title>
        <authorList>
            <person name="Rhind N."/>
            <person name="Chen Z."/>
            <person name="Yassour M."/>
            <person name="Thompson D.A."/>
            <person name="Haas B.J."/>
            <person name="Habib N."/>
            <person name="Wapinski I."/>
            <person name="Roy S."/>
            <person name="Lin M.F."/>
            <person name="Heiman D.I."/>
            <person name="Young S.K."/>
            <person name="Furuya K."/>
            <person name="Guo Y."/>
            <person name="Pidoux A."/>
            <person name="Chen H.M."/>
            <person name="Robbertse B."/>
            <person name="Goldberg J.M."/>
            <person name="Aoki K."/>
            <person name="Bayne E.H."/>
            <person name="Berlin A.M."/>
            <person name="Desjardins C.A."/>
            <person name="Dobbs E."/>
            <person name="Dukaj L."/>
            <person name="Fan L."/>
            <person name="FitzGerald M.G."/>
            <person name="French C."/>
            <person name="Gujja S."/>
            <person name="Hansen K."/>
            <person name="Keifenheim D."/>
            <person name="Levin J.Z."/>
            <person name="Mosher R.A."/>
            <person name="Mueller C.A."/>
            <person name="Pfiffner J."/>
            <person name="Priest M."/>
            <person name="Russ C."/>
            <person name="Smialowska A."/>
            <person name="Swoboda P."/>
            <person name="Sykes S.M."/>
            <person name="Vaughn M."/>
            <person name="Vengrova S."/>
            <person name="Yoder R."/>
            <person name="Zeng Q."/>
            <person name="Allshire R."/>
            <person name="Baulcombe D."/>
            <person name="Birren B.W."/>
            <person name="Brown W."/>
            <person name="Ekwall K."/>
            <person name="Kellis M."/>
            <person name="Leatherwood J."/>
            <person name="Levin H."/>
            <person name="Margalit H."/>
            <person name="Martienssen R."/>
            <person name="Nieduszynski C.A."/>
            <person name="Spatafora J.W."/>
            <person name="Friedman N."/>
            <person name="Dalgaard J.Z."/>
            <person name="Baumann P."/>
            <person name="Niki H."/>
            <person name="Regev A."/>
            <person name="Nusbaum C."/>
        </authorList>
    </citation>
    <scope>NUCLEOTIDE SEQUENCE [LARGE SCALE GENOMIC DNA]</scope>
    <source>
        <strain evidence="14">yFS275 / FY16936</strain>
    </source>
</reference>
<dbReference type="GO" id="GO:0004338">
    <property type="term" value="F:glucan exo-1,3-beta-glucosidase activity"/>
    <property type="evidence" value="ECO:0000318"/>
    <property type="project" value="GO_Central"/>
</dbReference>
<dbReference type="RefSeq" id="XP_002176070.1">
    <property type="nucleotide sequence ID" value="XM_002176034.2"/>
</dbReference>
<dbReference type="PANTHER" id="PTHR31297:SF1">
    <property type="entry name" value="GLUCAN 1,3-BETA-GLUCOSIDASE I_II-RELATED"/>
    <property type="match status" value="1"/>
</dbReference>
<dbReference type="InterPro" id="IPR050386">
    <property type="entry name" value="Glycosyl_hydrolase_5"/>
</dbReference>
<evidence type="ECO:0000313" key="14">
    <source>
        <dbReference type="Proteomes" id="UP000001744"/>
    </source>
</evidence>
<proteinExistence type="inferred from homology"/>
<dbReference type="AlphaFoldDB" id="B6K8C3"/>
<sequence length="421" mass="47491">MFKSVWKSLGRFLLGLSVLSFSADALTIQKRNNPVFDYTTEIIRGVNIGGWLVLEPWITPSLFQQFEGQANVAVDEWTFCEFLGAEEAQKQLNEHWSTFYTYDDFARIAGWGVNVVRIPIGYWAFSVADYEPFVQGQEYWLDQAISWARSVGLKVWIDLHGAPGSQNGFDNSGKRGGIGWQKGDTVARTYRVISTIIQKYTQSAYADVVIGIETLNEPLAANLDLAWLKQYDRDAYNQISSLSSTVATVFHDGYISLSDWNEGLLDPSSYDLILDTHHYEVFSSGQCAMSFTDHLNSICNFGNSIASSPFLVVTGEWSAALDDCAKWLNGMDTGARYDGTFTNSYYVGTCNTDINNWTADFRSQVRQYIETQLDQYERGRGWFFWTAKTEKTAPGWDMGELVDNGIFPQPLTDRSFAAYCS</sequence>
<evidence type="ECO:0000256" key="1">
    <source>
        <dbReference type="ARBA" id="ARBA00004613"/>
    </source>
</evidence>
<dbReference type="PANTHER" id="PTHR31297">
    <property type="entry name" value="GLUCAN ENDO-1,6-BETA-GLUCOSIDASE B"/>
    <property type="match status" value="1"/>
</dbReference>
<evidence type="ECO:0000256" key="7">
    <source>
        <dbReference type="ARBA" id="ARBA00023316"/>
    </source>
</evidence>
<evidence type="ECO:0000256" key="2">
    <source>
        <dbReference type="ARBA" id="ARBA00005641"/>
    </source>
</evidence>
<evidence type="ECO:0000256" key="11">
    <source>
        <dbReference type="SAM" id="SignalP"/>
    </source>
</evidence>
<dbReference type="InterPro" id="IPR017853">
    <property type="entry name" value="GH"/>
</dbReference>
<dbReference type="OrthoDB" id="62120at2759"/>
<dbReference type="VEuPathDB" id="FungiDB:SJAG_05001"/>
<feature type="chain" id="PRO_5002847626" description="glucan 1,3-beta-glucosidase" evidence="11">
    <location>
        <begin position="26"/>
        <end position="421"/>
    </location>
</feature>
<evidence type="ECO:0000313" key="13">
    <source>
        <dbReference type="EMBL" id="EEB09777.1"/>
    </source>
</evidence>
<feature type="domain" description="Glycoside hydrolase family 5" evidence="12">
    <location>
        <begin position="88"/>
        <end position="319"/>
    </location>
</feature>
<evidence type="ECO:0000256" key="10">
    <source>
        <dbReference type="RuleBase" id="RU361153"/>
    </source>
</evidence>
<organism evidence="13 14">
    <name type="scientific">Schizosaccharomyces japonicus (strain yFS275 / FY16936)</name>
    <name type="common">Fission yeast</name>
    <dbReference type="NCBI Taxonomy" id="402676"/>
    <lineage>
        <taxon>Eukaryota</taxon>
        <taxon>Fungi</taxon>
        <taxon>Dikarya</taxon>
        <taxon>Ascomycota</taxon>
        <taxon>Taphrinomycotina</taxon>
        <taxon>Schizosaccharomycetes</taxon>
        <taxon>Schizosaccharomycetales</taxon>
        <taxon>Schizosaccharomycetaceae</taxon>
        <taxon>Schizosaccharomyces</taxon>
    </lineage>
</organism>
<evidence type="ECO:0000256" key="8">
    <source>
        <dbReference type="ARBA" id="ARBA00036824"/>
    </source>
</evidence>
<evidence type="ECO:0000256" key="4">
    <source>
        <dbReference type="ARBA" id="ARBA00022729"/>
    </source>
</evidence>
<dbReference type="STRING" id="402676.B6K8C3"/>
<evidence type="ECO:0000259" key="12">
    <source>
        <dbReference type="Pfam" id="PF00150"/>
    </source>
</evidence>
<evidence type="ECO:0000256" key="6">
    <source>
        <dbReference type="ARBA" id="ARBA00023295"/>
    </source>
</evidence>
<protein>
    <recommendedName>
        <fullName evidence="9">glucan 1,3-beta-glucosidase</fullName>
        <ecNumber evidence="9">3.2.1.58</ecNumber>
    </recommendedName>
</protein>
<dbReference type="GO" id="GO:0071555">
    <property type="term" value="P:cell wall organization"/>
    <property type="evidence" value="ECO:0007669"/>
    <property type="project" value="UniProtKB-KW"/>
</dbReference>
<dbReference type="OMA" id="TKQYWKD"/>
<keyword evidence="14" id="KW-1185">Reference proteome</keyword>
<dbReference type="InterPro" id="IPR018087">
    <property type="entry name" value="Glyco_hydro_5_CS"/>
</dbReference>
<dbReference type="EMBL" id="KE651167">
    <property type="protein sequence ID" value="EEB09777.1"/>
    <property type="molecule type" value="Genomic_DNA"/>
</dbReference>
<dbReference type="GO" id="GO:0009251">
    <property type="term" value="P:glucan catabolic process"/>
    <property type="evidence" value="ECO:0000318"/>
    <property type="project" value="GO_Central"/>
</dbReference>
<evidence type="ECO:0000256" key="9">
    <source>
        <dbReference type="ARBA" id="ARBA00038929"/>
    </source>
</evidence>
<gene>
    <name evidence="13" type="ORF">SJAG_05001</name>
</gene>
<dbReference type="SUPFAM" id="SSF51445">
    <property type="entry name" value="(Trans)glycosidases"/>
    <property type="match status" value="1"/>
</dbReference>
<keyword evidence="7" id="KW-0961">Cell wall biogenesis/degradation</keyword>
<evidence type="ECO:0000256" key="5">
    <source>
        <dbReference type="ARBA" id="ARBA00022801"/>
    </source>
</evidence>
<keyword evidence="3" id="KW-0964">Secreted</keyword>
<dbReference type="InterPro" id="IPR001547">
    <property type="entry name" value="Glyco_hydro_5"/>
</dbReference>
<dbReference type="Pfam" id="PF00150">
    <property type="entry name" value="Cellulase"/>
    <property type="match status" value="1"/>
</dbReference>
<dbReference type="GeneID" id="7047482"/>
<dbReference type="EC" id="3.2.1.58" evidence="9"/>